<evidence type="ECO:0000313" key="4">
    <source>
        <dbReference type="Proteomes" id="UP001155840"/>
    </source>
</evidence>
<keyword evidence="4" id="KW-1185">Reference proteome</keyword>
<reference evidence="3" key="1">
    <citation type="submission" date="2020-03" db="EMBL/GenBank/DDBJ databases">
        <title>Ferranicluibacter endophyticum gen. nov., sp. nov., a new genus isolated from Rubus ulmifolius Schott. stem.</title>
        <authorList>
            <person name="Roca-Couso R."/>
            <person name="Flores-Felix J.D."/>
            <person name="Igual J.M."/>
            <person name="Rivas R."/>
        </authorList>
    </citation>
    <scope>NUCLEOTIDE SEQUENCE</scope>
    <source>
        <strain evidence="3">CRRU44</strain>
    </source>
</reference>
<dbReference type="InterPro" id="IPR013538">
    <property type="entry name" value="ASHA1/2-like_C"/>
</dbReference>
<dbReference type="SUPFAM" id="SSF55961">
    <property type="entry name" value="Bet v1-like"/>
    <property type="match status" value="1"/>
</dbReference>
<accession>A0AA44CAT5</accession>
<gene>
    <name evidence="3" type="ORF">G8E10_12215</name>
</gene>
<dbReference type="CDD" id="cd08896">
    <property type="entry name" value="SRPBCC_CalC_Aha1-like_3"/>
    <property type="match status" value="1"/>
</dbReference>
<dbReference type="Proteomes" id="UP001155840">
    <property type="component" value="Unassembled WGS sequence"/>
</dbReference>
<comment type="caution">
    <text evidence="3">The sequence shown here is derived from an EMBL/GenBank/DDBJ whole genome shotgun (WGS) entry which is preliminary data.</text>
</comment>
<dbReference type="InterPro" id="IPR023393">
    <property type="entry name" value="START-like_dom_sf"/>
</dbReference>
<name>A0AA44CAT5_9HYPH</name>
<dbReference type="AlphaFoldDB" id="A0AA44CAT5"/>
<dbReference type="Pfam" id="PF08327">
    <property type="entry name" value="AHSA1"/>
    <property type="match status" value="1"/>
</dbReference>
<evidence type="ECO:0000259" key="2">
    <source>
        <dbReference type="Pfam" id="PF08327"/>
    </source>
</evidence>
<sequence length="159" mass="18118">MPMPMTEPTDDRDLVITRHIDVTPNALFRCWTEPALLQQWFVPKPWTIATAEVDLRVGGSNLIVMKSPEGEEMPNRGVYLDIVQDRKIVFTDAYIHAWTPSEKPFMTGIITFEPEDGGTCYTARVRHWTKTDRDAHEQMGFHEGWNQCADQLAALAATL</sequence>
<evidence type="ECO:0000313" key="3">
    <source>
        <dbReference type="EMBL" id="NHT76505.1"/>
    </source>
</evidence>
<evidence type="ECO:0000256" key="1">
    <source>
        <dbReference type="ARBA" id="ARBA00006817"/>
    </source>
</evidence>
<proteinExistence type="inferred from homology"/>
<dbReference type="Gene3D" id="3.30.530.20">
    <property type="match status" value="1"/>
</dbReference>
<protein>
    <submittedName>
        <fullName evidence="3">SRPBCC family protein</fullName>
    </submittedName>
</protein>
<comment type="similarity">
    <text evidence="1">Belongs to the AHA1 family.</text>
</comment>
<feature type="domain" description="Activator of Hsp90 ATPase homologue 1/2-like C-terminal" evidence="2">
    <location>
        <begin position="21"/>
        <end position="156"/>
    </location>
</feature>
<organism evidence="3 4">
    <name type="scientific">Ferranicluibacter rubi</name>
    <dbReference type="NCBI Taxonomy" id="2715133"/>
    <lineage>
        <taxon>Bacteria</taxon>
        <taxon>Pseudomonadati</taxon>
        <taxon>Pseudomonadota</taxon>
        <taxon>Alphaproteobacteria</taxon>
        <taxon>Hyphomicrobiales</taxon>
        <taxon>Rhizobiaceae</taxon>
        <taxon>Ferranicluibacter</taxon>
    </lineage>
</organism>
<dbReference type="EMBL" id="JAANCM010000005">
    <property type="protein sequence ID" value="NHT76505.1"/>
    <property type="molecule type" value="Genomic_DNA"/>
</dbReference>